<name>A0A0T5X8T6_9BACT</name>
<dbReference type="Proteomes" id="UP000005273">
    <property type="component" value="Unassembled WGS sequence"/>
</dbReference>
<proteinExistence type="predicted"/>
<dbReference type="AlphaFoldDB" id="A0A0T5X8T6"/>
<accession>A0A0T5X8T6</accession>
<evidence type="ECO:0000313" key="2">
    <source>
        <dbReference type="Proteomes" id="UP000005273"/>
    </source>
</evidence>
<organism evidence="1 2">
    <name type="scientific">Acetomicrobium hydrogeniformans ATCC BAA-1850</name>
    <dbReference type="NCBI Taxonomy" id="592015"/>
    <lineage>
        <taxon>Bacteria</taxon>
        <taxon>Thermotogati</taxon>
        <taxon>Synergistota</taxon>
        <taxon>Synergistia</taxon>
        <taxon>Synergistales</taxon>
        <taxon>Acetomicrobiaceae</taxon>
        <taxon>Acetomicrobium</taxon>
    </lineage>
</organism>
<keyword evidence="2" id="KW-1185">Reference proteome</keyword>
<comment type="caution">
    <text evidence="1">The sequence shown here is derived from an EMBL/GenBank/DDBJ whole genome shotgun (WGS) entry which is preliminary data.</text>
</comment>
<sequence length="49" mass="5595">MDMPVKIAPIIITTNNLEIFFNKTFTPRSAHIDKKYIYFEAPPGIVNIA</sequence>
<reference evidence="2" key="1">
    <citation type="submission" date="2012-09" db="EMBL/GenBank/DDBJ databases">
        <authorList>
            <person name="Weinstock G."/>
            <person name="Sodergren E."/>
            <person name="Clifton S."/>
            <person name="Fulton L."/>
            <person name="Fulton B."/>
            <person name="Courtney L."/>
            <person name="Fronick C."/>
            <person name="Harrison M."/>
            <person name="Strong C."/>
            <person name="Farmer C."/>
            <person name="Delehaunty K."/>
            <person name="Markovic C."/>
            <person name="Hall O."/>
            <person name="Minx P."/>
            <person name="Tomlinson C."/>
            <person name="Mitreva M."/>
            <person name="Nelson J."/>
            <person name="Hou S."/>
            <person name="Wollam A."/>
            <person name="Pepin K.H."/>
            <person name="Johnson M."/>
            <person name="Bhonagiri V."/>
            <person name="Nash W.E."/>
            <person name="Suruliraj S."/>
            <person name="Warren W."/>
            <person name="Chinwalla A."/>
            <person name="Mardis E.R."/>
            <person name="Wilson R.K."/>
        </authorList>
    </citation>
    <scope>NUCLEOTIDE SEQUENCE [LARGE SCALE GENOMIC DNA]</scope>
    <source>
        <strain evidence="2">OS1</strain>
    </source>
</reference>
<dbReference type="EMBL" id="ACJX03000001">
    <property type="protein sequence ID" value="KRT34779.1"/>
    <property type="molecule type" value="Genomic_DNA"/>
</dbReference>
<gene>
    <name evidence="1" type="ORF">HMPREF1705_04026</name>
</gene>
<dbReference type="STRING" id="592015.HMPREF1705_04026"/>
<protein>
    <submittedName>
        <fullName evidence="1">Uncharacterized protein</fullName>
    </submittedName>
</protein>
<evidence type="ECO:0000313" key="1">
    <source>
        <dbReference type="EMBL" id="KRT34779.1"/>
    </source>
</evidence>